<dbReference type="EMBL" id="BMFN01000002">
    <property type="protein sequence ID" value="GGF63193.1"/>
    <property type="molecule type" value="Genomic_DNA"/>
</dbReference>
<accession>A0ACB5PQW7</accession>
<comment type="caution">
    <text evidence="1">The sequence shown here is derived from an EMBL/GenBank/DDBJ whole genome shotgun (WGS) entry which is preliminary data.</text>
</comment>
<gene>
    <name evidence="1" type="ORF">GCM10011375_17740</name>
</gene>
<reference evidence="1 2" key="1">
    <citation type="journal article" date="2019" name="Int. J. Syst. Evol. Microbiol.">
        <title>The Global Catalogue of Microorganisms (GCM) 10K type strain sequencing project: providing services to taxonomists for standard genome sequencing and annotation.</title>
        <authorList>
            <consortium name="The Broad Institute Genomics Platform"/>
            <consortium name="The Broad Institute Genome Sequencing Center for Infectious Disease"/>
            <person name="Wu L."/>
            <person name="Ma J."/>
        </authorList>
    </citation>
    <scope>NUCLEOTIDE SEQUENCE [LARGE SCALE GENOMIC DNA]</scope>
    <source>
        <strain evidence="1 2">CGMCC 1.12720</strain>
    </source>
</reference>
<protein>
    <submittedName>
        <fullName evidence="1">Uncharacterized protein</fullName>
    </submittedName>
</protein>
<keyword evidence="2" id="KW-1185">Reference proteome</keyword>
<evidence type="ECO:0000313" key="2">
    <source>
        <dbReference type="Proteomes" id="UP000605392"/>
    </source>
</evidence>
<name>A0ACB5PQW7_9BACT</name>
<evidence type="ECO:0000313" key="1">
    <source>
        <dbReference type="EMBL" id="GGF63193.1"/>
    </source>
</evidence>
<proteinExistence type="predicted"/>
<sequence length="475" mass="52793">MFNPSHSNFAGLGGAIWNPATIADNRYSVQLELLAVDGHATNTAYRYTGPWSLKSPSEDFELESRYLQQRTGDRPNLVSVGVNARGPGLLLRLNSKHSIAVSTRVRAALQGNNVSQELIRNAVDEFENGGRFTDNKLNLNMNAFAEWNLTYGRVVFDEGPHFLKTGITVKRLMGAGSAYLQAKSMDLEVAAPNAASDTTVRIRNLDGAFGYSNPRAFDDLDTEEGGRWLRGQNTPGSGWGADIGFVYEYRPDGDRYRYRDAKGAEKVDHGRNKYRYRLAVAITDIGGIRYRDQTVAYNEIKTANLGVSNDEVNGIDLDNFDERIERILRAQDLSKDTKFVAGLATALNVDFDYHVGGKIYANAAVSQSLRGRYAIGMRQLSYAAFTPRLETRWLEIAAPVSLVNNYQMLAYGLMLRLGPLTVGSNNLQALFEKSNLYGANAYAELSLFTWANKRYKTPKKAKTPTQKVKTTQKTS</sequence>
<dbReference type="Proteomes" id="UP000605392">
    <property type="component" value="Unassembled WGS sequence"/>
</dbReference>
<organism evidence="1 2">
    <name type="scientific">Hymenobacter qilianensis</name>
    <dbReference type="NCBI Taxonomy" id="1385715"/>
    <lineage>
        <taxon>Bacteria</taxon>
        <taxon>Pseudomonadati</taxon>
        <taxon>Bacteroidota</taxon>
        <taxon>Cytophagia</taxon>
        <taxon>Cytophagales</taxon>
        <taxon>Hymenobacteraceae</taxon>
        <taxon>Hymenobacter</taxon>
    </lineage>
</organism>